<dbReference type="GO" id="GO:0008757">
    <property type="term" value="F:S-adenosylmethionine-dependent methyltransferase activity"/>
    <property type="evidence" value="ECO:0007669"/>
    <property type="project" value="UniProtKB-ARBA"/>
</dbReference>
<evidence type="ECO:0000313" key="2">
    <source>
        <dbReference type="EMBL" id="GAF75439.1"/>
    </source>
</evidence>
<feature type="non-terminal residue" evidence="2">
    <location>
        <position position="1"/>
    </location>
</feature>
<dbReference type="GO" id="GO:0003676">
    <property type="term" value="F:nucleic acid binding"/>
    <property type="evidence" value="ECO:0007669"/>
    <property type="project" value="InterPro"/>
</dbReference>
<dbReference type="AlphaFoldDB" id="X0S322"/>
<dbReference type="InterPro" id="IPR002052">
    <property type="entry name" value="DNA_methylase_N6_adenine_CS"/>
</dbReference>
<dbReference type="InterPro" id="IPR007848">
    <property type="entry name" value="Small_mtfrase_dom"/>
</dbReference>
<proteinExistence type="predicted"/>
<feature type="domain" description="Methyltransferase small" evidence="1">
    <location>
        <begin position="12"/>
        <end position="106"/>
    </location>
</feature>
<dbReference type="CDD" id="cd02440">
    <property type="entry name" value="AdoMet_MTases"/>
    <property type="match status" value="1"/>
</dbReference>
<organism evidence="2">
    <name type="scientific">marine sediment metagenome</name>
    <dbReference type="NCBI Taxonomy" id="412755"/>
    <lineage>
        <taxon>unclassified sequences</taxon>
        <taxon>metagenomes</taxon>
        <taxon>ecological metagenomes</taxon>
    </lineage>
</organism>
<dbReference type="InterPro" id="IPR029063">
    <property type="entry name" value="SAM-dependent_MTases_sf"/>
</dbReference>
<dbReference type="Pfam" id="PF05175">
    <property type="entry name" value="MTS"/>
    <property type="match status" value="1"/>
</dbReference>
<reference evidence="2" key="1">
    <citation type="journal article" date="2014" name="Front. Microbiol.">
        <title>High frequency of phylogenetically diverse reductive dehalogenase-homologous genes in deep subseafloor sedimentary metagenomes.</title>
        <authorList>
            <person name="Kawai M."/>
            <person name="Futagami T."/>
            <person name="Toyoda A."/>
            <person name="Takaki Y."/>
            <person name="Nishi S."/>
            <person name="Hori S."/>
            <person name="Arai W."/>
            <person name="Tsubouchi T."/>
            <person name="Morono Y."/>
            <person name="Uchiyama I."/>
            <person name="Ito T."/>
            <person name="Fujiyama A."/>
            <person name="Inagaki F."/>
            <person name="Takami H."/>
        </authorList>
    </citation>
    <scope>NUCLEOTIDE SEQUENCE</scope>
    <source>
        <strain evidence="2">Expedition CK06-06</strain>
    </source>
</reference>
<dbReference type="InterPro" id="IPR050210">
    <property type="entry name" value="tRNA_Adenine-N(6)_MTase"/>
</dbReference>
<dbReference type="Gene3D" id="3.40.50.150">
    <property type="entry name" value="Vaccinia Virus protein VP39"/>
    <property type="match status" value="1"/>
</dbReference>
<dbReference type="SUPFAM" id="SSF53335">
    <property type="entry name" value="S-adenosyl-L-methionine-dependent methyltransferases"/>
    <property type="match status" value="1"/>
</dbReference>
<accession>X0S322</accession>
<gene>
    <name evidence="2" type="ORF">S01H1_05689</name>
</gene>
<evidence type="ECO:0000259" key="1">
    <source>
        <dbReference type="Pfam" id="PF05175"/>
    </source>
</evidence>
<name>X0S322_9ZZZZ</name>
<dbReference type="EMBL" id="BARS01002960">
    <property type="protein sequence ID" value="GAF75439.1"/>
    <property type="molecule type" value="Genomic_DNA"/>
</dbReference>
<sequence length="221" mass="25340">KKKGYRFSVDAPLLADFIQTKHTDEILELGAGNGIVSLLLSIKPFKHITAVEIQESLADIARRNVKLNKLEEKVSIVREDLRQYQPGKKFDVVFSNPPYLKKGEGHLSSSEEKSIAKHELKCNIFDILKKTGELLKSEGKAYFVFLVKRKEDFLQAVERNQLKVKYIRFVSPRQDSPANFFLIECDFSSKKDVILPPFILYDDEGNYTLEAEKIFKGRVQA</sequence>
<dbReference type="PROSITE" id="PS00092">
    <property type="entry name" value="N6_MTASE"/>
    <property type="match status" value="1"/>
</dbReference>
<comment type="caution">
    <text evidence="2">The sequence shown here is derived from an EMBL/GenBank/DDBJ whole genome shotgun (WGS) entry which is preliminary data.</text>
</comment>
<dbReference type="PANTHER" id="PTHR47739:SF1">
    <property type="entry name" value="TRNA1(VAL) (ADENINE(37)-N6)-METHYLTRANSFERASE"/>
    <property type="match status" value="1"/>
</dbReference>
<protein>
    <recommendedName>
        <fullName evidence="1">Methyltransferase small domain-containing protein</fullName>
    </recommendedName>
</protein>
<dbReference type="PANTHER" id="PTHR47739">
    <property type="entry name" value="TRNA1(VAL) (ADENINE(37)-N6)-METHYLTRANSFERASE"/>
    <property type="match status" value="1"/>
</dbReference>
<dbReference type="GO" id="GO:0032259">
    <property type="term" value="P:methylation"/>
    <property type="evidence" value="ECO:0007669"/>
    <property type="project" value="InterPro"/>
</dbReference>